<dbReference type="Pfam" id="PF04965">
    <property type="entry name" value="GPW_gp25"/>
    <property type="match status" value="1"/>
</dbReference>
<dbReference type="Proteomes" id="UP000181962">
    <property type="component" value="Chromosome"/>
</dbReference>
<name>A0A1L3FAG4_BRAJP</name>
<dbReference type="RefSeq" id="WP_071911609.1">
    <property type="nucleotide sequence ID" value="NZ_CP017637.1"/>
</dbReference>
<evidence type="ECO:0000259" key="1">
    <source>
        <dbReference type="Pfam" id="PF04965"/>
    </source>
</evidence>
<feature type="domain" description="IraD/Gp25-like" evidence="1">
    <location>
        <begin position="24"/>
        <end position="108"/>
    </location>
</feature>
<proteinExistence type="predicted"/>
<dbReference type="OrthoDB" id="9802846at2"/>
<protein>
    <recommendedName>
        <fullName evidence="1">IraD/Gp25-like domain-containing protein</fullName>
    </recommendedName>
</protein>
<accession>A0A1L3FAG4</accession>
<dbReference type="EMBL" id="CP017637">
    <property type="protein sequence ID" value="APG10232.1"/>
    <property type="molecule type" value="Genomic_DNA"/>
</dbReference>
<reference evidence="2 3" key="1">
    <citation type="submission" date="2016-11" db="EMBL/GenBank/DDBJ databases">
        <title>Complete Genome Sequence of Bradyrhizobium sp. strain J5, an isolated from soybean nodule in Hokkaido.</title>
        <authorList>
            <person name="Kanehara K."/>
        </authorList>
    </citation>
    <scope>NUCLEOTIDE SEQUENCE [LARGE SCALE GENOMIC DNA]</scope>
    <source>
        <strain evidence="2 3">J5</strain>
    </source>
</reference>
<evidence type="ECO:0000313" key="3">
    <source>
        <dbReference type="Proteomes" id="UP000181962"/>
    </source>
</evidence>
<organism evidence="2 3">
    <name type="scientific">Bradyrhizobium japonicum</name>
    <dbReference type="NCBI Taxonomy" id="375"/>
    <lineage>
        <taxon>Bacteria</taxon>
        <taxon>Pseudomonadati</taxon>
        <taxon>Pseudomonadota</taxon>
        <taxon>Alphaproteobacteria</taxon>
        <taxon>Hyphomicrobiales</taxon>
        <taxon>Nitrobacteraceae</taxon>
        <taxon>Bradyrhizobium</taxon>
    </lineage>
</organism>
<dbReference type="InterPro" id="IPR007048">
    <property type="entry name" value="IraD/Gp25-like"/>
</dbReference>
<dbReference type="SUPFAM" id="SSF160719">
    <property type="entry name" value="gpW/gp25-like"/>
    <property type="match status" value="1"/>
</dbReference>
<evidence type="ECO:0000313" key="2">
    <source>
        <dbReference type="EMBL" id="APG10232.1"/>
    </source>
</evidence>
<gene>
    <name evidence="2" type="ORF">BKD09_18045</name>
</gene>
<sequence length="123" mass="13458">MSSELDFPYHFDDQGRTATTGRPDHIRDLIEQVLFTMQGERVMRPDFGAGLLALVFEPNSVTLAATTQMLTQAALHQHLSHLIAVTSVEVINDDAVLRVEIRYVVLADRTSHVASFAVPGGAA</sequence>
<dbReference type="Gene3D" id="3.10.450.40">
    <property type="match status" value="1"/>
</dbReference>
<dbReference type="AlphaFoldDB" id="A0A1L3FAG4"/>